<evidence type="ECO:0000313" key="6">
    <source>
        <dbReference type="Proteomes" id="UP000321685"/>
    </source>
</evidence>
<dbReference type="RefSeq" id="WP_147112249.1">
    <property type="nucleotide sequence ID" value="NZ_BJVJ01000060.1"/>
</dbReference>
<dbReference type="AlphaFoldDB" id="A0A511DRG6"/>
<dbReference type="GO" id="GO:0043565">
    <property type="term" value="F:sequence-specific DNA binding"/>
    <property type="evidence" value="ECO:0007669"/>
    <property type="project" value="InterPro"/>
</dbReference>
<sequence length="303" mass="32906">MSIGTAGGAAPAYVDDDALDAISVSHLPWSLDLGDDRAPTSARWDLGEPWVVGCRIGRMTGRRGRAELRDTPGEYVAVLLVHHGTEYLRQEGRTAEVTAGGAALWDGVRPVECFTASRLDKHTMFVPRALLAAAVPDLDAALVRAIPDSADLRLLHAWLQTATGHEDLEPDTAQRAGRMALDLLNASLARARDGSSGTHAVLLLQVKSFLDANLSDPTLTLDTVAKANAVSLRYLHLLFQGSGETAREYLRRRRLERARQLLTGADLSVTEVAGRCGFDSPSSFSRAYRAHFGMTPREARRED</sequence>
<feature type="domain" description="HTH araC/xylS-type" evidence="4">
    <location>
        <begin position="204"/>
        <end position="302"/>
    </location>
</feature>
<evidence type="ECO:0000259" key="4">
    <source>
        <dbReference type="PROSITE" id="PS01124"/>
    </source>
</evidence>
<dbReference type="OrthoDB" id="9799345at2"/>
<reference evidence="5 6" key="1">
    <citation type="submission" date="2019-07" db="EMBL/GenBank/DDBJ databases">
        <title>Whole genome shotgun sequence of Pseudonocardia sulfidoxydans NBRC 16205.</title>
        <authorList>
            <person name="Hosoyama A."/>
            <person name="Uohara A."/>
            <person name="Ohji S."/>
            <person name="Ichikawa N."/>
        </authorList>
    </citation>
    <scope>NUCLEOTIDE SEQUENCE [LARGE SCALE GENOMIC DNA]</scope>
    <source>
        <strain evidence="5 6">NBRC 16205</strain>
    </source>
</reference>
<dbReference type="Pfam" id="PF12833">
    <property type="entry name" value="HTH_18"/>
    <property type="match status" value="1"/>
</dbReference>
<dbReference type="SMART" id="SM00342">
    <property type="entry name" value="HTH_ARAC"/>
    <property type="match status" value="1"/>
</dbReference>
<dbReference type="Proteomes" id="UP000321685">
    <property type="component" value="Unassembled WGS sequence"/>
</dbReference>
<dbReference type="InterPro" id="IPR050204">
    <property type="entry name" value="AraC_XylS_family_regulators"/>
</dbReference>
<dbReference type="SUPFAM" id="SSF46689">
    <property type="entry name" value="Homeodomain-like"/>
    <property type="match status" value="1"/>
</dbReference>
<keyword evidence="3" id="KW-0804">Transcription</keyword>
<evidence type="ECO:0000256" key="1">
    <source>
        <dbReference type="ARBA" id="ARBA00023015"/>
    </source>
</evidence>
<dbReference type="PANTHER" id="PTHR46796">
    <property type="entry name" value="HTH-TYPE TRANSCRIPTIONAL ACTIVATOR RHAS-RELATED"/>
    <property type="match status" value="1"/>
</dbReference>
<dbReference type="Gene3D" id="1.10.10.60">
    <property type="entry name" value="Homeodomain-like"/>
    <property type="match status" value="1"/>
</dbReference>
<dbReference type="GO" id="GO:0003700">
    <property type="term" value="F:DNA-binding transcription factor activity"/>
    <property type="evidence" value="ECO:0007669"/>
    <property type="project" value="InterPro"/>
</dbReference>
<dbReference type="EMBL" id="BJVJ01000060">
    <property type="protein sequence ID" value="GEL25648.1"/>
    <property type="molecule type" value="Genomic_DNA"/>
</dbReference>
<comment type="caution">
    <text evidence="5">The sequence shown here is derived from an EMBL/GenBank/DDBJ whole genome shotgun (WGS) entry which is preliminary data.</text>
</comment>
<dbReference type="PRINTS" id="PR00032">
    <property type="entry name" value="HTHARAC"/>
</dbReference>
<dbReference type="InterPro" id="IPR009057">
    <property type="entry name" value="Homeodomain-like_sf"/>
</dbReference>
<organism evidence="5 6">
    <name type="scientific">Pseudonocardia sulfidoxydans NBRC 16205</name>
    <dbReference type="NCBI Taxonomy" id="1223511"/>
    <lineage>
        <taxon>Bacteria</taxon>
        <taxon>Bacillati</taxon>
        <taxon>Actinomycetota</taxon>
        <taxon>Actinomycetes</taxon>
        <taxon>Pseudonocardiales</taxon>
        <taxon>Pseudonocardiaceae</taxon>
        <taxon>Pseudonocardia</taxon>
    </lineage>
</organism>
<name>A0A511DRG6_9PSEU</name>
<dbReference type="InterPro" id="IPR018060">
    <property type="entry name" value="HTH_AraC"/>
</dbReference>
<evidence type="ECO:0000313" key="5">
    <source>
        <dbReference type="EMBL" id="GEL25648.1"/>
    </source>
</evidence>
<proteinExistence type="predicted"/>
<dbReference type="PROSITE" id="PS01124">
    <property type="entry name" value="HTH_ARAC_FAMILY_2"/>
    <property type="match status" value="1"/>
</dbReference>
<dbReference type="Pfam" id="PF14525">
    <property type="entry name" value="AraC_binding_2"/>
    <property type="match status" value="1"/>
</dbReference>
<evidence type="ECO:0000256" key="3">
    <source>
        <dbReference type="ARBA" id="ARBA00023163"/>
    </source>
</evidence>
<keyword evidence="1" id="KW-0805">Transcription regulation</keyword>
<dbReference type="PANTHER" id="PTHR46796:SF6">
    <property type="entry name" value="ARAC SUBFAMILY"/>
    <property type="match status" value="1"/>
</dbReference>
<keyword evidence="6" id="KW-1185">Reference proteome</keyword>
<keyword evidence="2" id="KW-0238">DNA-binding</keyword>
<dbReference type="InterPro" id="IPR020449">
    <property type="entry name" value="Tscrpt_reg_AraC-type_HTH"/>
</dbReference>
<protein>
    <submittedName>
        <fullName evidence="5">AraC family transcriptional regulator</fullName>
    </submittedName>
</protein>
<accession>A0A511DRG6</accession>
<gene>
    <name evidence="5" type="ORF">PSU4_46020</name>
</gene>
<evidence type="ECO:0000256" key="2">
    <source>
        <dbReference type="ARBA" id="ARBA00023125"/>
    </source>
</evidence>
<dbReference type="InterPro" id="IPR035418">
    <property type="entry name" value="AraC-bd_2"/>
</dbReference>